<dbReference type="Proteomes" id="UP000239724">
    <property type="component" value="Unassembled WGS sequence"/>
</dbReference>
<protein>
    <recommendedName>
        <fullName evidence="1">Polymerase beta nucleotidyltransferase domain-containing protein</fullName>
    </recommendedName>
</protein>
<dbReference type="AlphaFoldDB" id="A0A2S6NKN3"/>
<dbReference type="EMBL" id="NHRY01000070">
    <property type="protein sequence ID" value="PPQ35601.1"/>
    <property type="molecule type" value="Genomic_DNA"/>
</dbReference>
<evidence type="ECO:0000313" key="3">
    <source>
        <dbReference type="Proteomes" id="UP000239724"/>
    </source>
</evidence>
<dbReference type="SUPFAM" id="SSF81301">
    <property type="entry name" value="Nucleotidyltransferase"/>
    <property type="match status" value="1"/>
</dbReference>
<dbReference type="OrthoDB" id="9808659at2"/>
<accession>A0A2S6NKN3</accession>
<keyword evidence="3" id="KW-1185">Reference proteome</keyword>
<evidence type="ECO:0000259" key="1">
    <source>
        <dbReference type="Pfam" id="PF18765"/>
    </source>
</evidence>
<dbReference type="CDD" id="cd05403">
    <property type="entry name" value="NT_KNTase_like"/>
    <property type="match status" value="1"/>
</dbReference>
<reference evidence="2 3" key="1">
    <citation type="journal article" date="2018" name="Arch. Microbiol.">
        <title>New insights into the metabolic potential of the phototrophic purple bacterium Rhodopila globiformis DSM 161(T) from its draft genome sequence and evidence for a vanadium-dependent nitrogenase.</title>
        <authorList>
            <person name="Imhoff J.F."/>
            <person name="Rahn T."/>
            <person name="Kunzel S."/>
            <person name="Neulinger S.C."/>
        </authorList>
    </citation>
    <scope>NUCLEOTIDE SEQUENCE [LARGE SCALE GENOMIC DNA]</scope>
    <source>
        <strain evidence="2 3">DSM 161</strain>
    </source>
</reference>
<evidence type="ECO:0000313" key="2">
    <source>
        <dbReference type="EMBL" id="PPQ35601.1"/>
    </source>
</evidence>
<name>A0A2S6NKN3_RHOGL</name>
<sequence>MNVPPIDITEQDWVIVRDILHRHVPDYTVWAFGSRAKRTARRFSDLDLAIITDTPLPFDVGGALREDFSESDLPFRVDILDWATTGDAFRRRVEQDKVVIQAAHHP</sequence>
<organism evidence="2 3">
    <name type="scientific">Rhodopila globiformis</name>
    <name type="common">Rhodopseudomonas globiformis</name>
    <dbReference type="NCBI Taxonomy" id="1071"/>
    <lineage>
        <taxon>Bacteria</taxon>
        <taxon>Pseudomonadati</taxon>
        <taxon>Pseudomonadota</taxon>
        <taxon>Alphaproteobacteria</taxon>
        <taxon>Acetobacterales</taxon>
        <taxon>Acetobacteraceae</taxon>
        <taxon>Rhodopila</taxon>
    </lineage>
</organism>
<dbReference type="InterPro" id="IPR043519">
    <property type="entry name" value="NT_sf"/>
</dbReference>
<dbReference type="InterPro" id="IPR041633">
    <property type="entry name" value="Polbeta"/>
</dbReference>
<gene>
    <name evidence="2" type="ORF">CCS01_06940</name>
</gene>
<dbReference type="Gene3D" id="3.30.460.10">
    <property type="entry name" value="Beta Polymerase, domain 2"/>
    <property type="match status" value="1"/>
</dbReference>
<feature type="domain" description="Polymerase beta nucleotidyltransferase" evidence="1">
    <location>
        <begin position="28"/>
        <end position="100"/>
    </location>
</feature>
<dbReference type="RefSeq" id="WP_104518124.1">
    <property type="nucleotide sequence ID" value="NZ_NHRY01000070.1"/>
</dbReference>
<proteinExistence type="predicted"/>
<dbReference type="Pfam" id="PF18765">
    <property type="entry name" value="Polbeta"/>
    <property type="match status" value="1"/>
</dbReference>
<comment type="caution">
    <text evidence="2">The sequence shown here is derived from an EMBL/GenBank/DDBJ whole genome shotgun (WGS) entry which is preliminary data.</text>
</comment>